<proteinExistence type="predicted"/>
<dbReference type="AlphaFoldDB" id="A0AA38GJ09"/>
<name>A0AA38GJ09_TAXCH</name>
<keyword evidence="3" id="KW-0862">Zinc</keyword>
<comment type="caution">
    <text evidence="5">The sequence shown here is derived from an EMBL/GenBank/DDBJ whole genome shotgun (WGS) entry which is preliminary data.</text>
</comment>
<feature type="binding site" evidence="3">
    <location>
        <position position="219"/>
    </location>
    <ligand>
        <name>Zn(2+)</name>
        <dbReference type="ChEBI" id="CHEBI:29105"/>
    </ligand>
</feature>
<keyword evidence="6" id="KW-1185">Reference proteome</keyword>
<dbReference type="GO" id="GO:0046872">
    <property type="term" value="F:metal ion binding"/>
    <property type="evidence" value="ECO:0007669"/>
    <property type="project" value="UniProtKB-KW"/>
</dbReference>
<feature type="active site" description="Proton acceptor" evidence="3">
    <location>
        <position position="144"/>
    </location>
</feature>
<evidence type="ECO:0000256" key="1">
    <source>
        <dbReference type="ARBA" id="ARBA00022679"/>
    </source>
</evidence>
<dbReference type="SUPFAM" id="SSF52467">
    <property type="entry name" value="DHS-like NAD/FAD-binding domain"/>
    <property type="match status" value="1"/>
</dbReference>
<keyword evidence="3" id="KW-0479">Metal-binding</keyword>
<keyword evidence="2" id="KW-0520">NAD</keyword>
<keyword evidence="1" id="KW-0808">Transferase</keyword>
<feature type="non-terminal residue" evidence="5">
    <location>
        <position position="1"/>
    </location>
</feature>
<protein>
    <recommendedName>
        <fullName evidence="4">Deacetylase sirtuin-type domain-containing protein</fullName>
    </recommendedName>
</protein>
<dbReference type="Proteomes" id="UP000824469">
    <property type="component" value="Unassembled WGS sequence"/>
</dbReference>
<reference evidence="5 6" key="1">
    <citation type="journal article" date="2021" name="Nat. Plants">
        <title>The Taxus genome provides insights into paclitaxel biosynthesis.</title>
        <authorList>
            <person name="Xiong X."/>
            <person name="Gou J."/>
            <person name="Liao Q."/>
            <person name="Li Y."/>
            <person name="Zhou Q."/>
            <person name="Bi G."/>
            <person name="Li C."/>
            <person name="Du R."/>
            <person name="Wang X."/>
            <person name="Sun T."/>
            <person name="Guo L."/>
            <person name="Liang H."/>
            <person name="Lu P."/>
            <person name="Wu Y."/>
            <person name="Zhang Z."/>
            <person name="Ro D.K."/>
            <person name="Shang Y."/>
            <person name="Huang S."/>
            <person name="Yan J."/>
        </authorList>
    </citation>
    <scope>NUCLEOTIDE SEQUENCE [LARGE SCALE GENOMIC DNA]</scope>
    <source>
        <strain evidence="5">Ta-2019</strain>
    </source>
</reference>
<dbReference type="Pfam" id="PF02146">
    <property type="entry name" value="SIR2"/>
    <property type="match status" value="1"/>
</dbReference>
<dbReference type="PANTHER" id="PTHR11085:SF10">
    <property type="entry name" value="NAD-DEPENDENT PROTEIN DEACYLASE SIRTUIN-5, MITOCHONDRIAL-RELATED"/>
    <property type="match status" value="1"/>
</dbReference>
<evidence type="ECO:0000256" key="2">
    <source>
        <dbReference type="ARBA" id="ARBA00023027"/>
    </source>
</evidence>
<dbReference type="Gene3D" id="3.40.50.1220">
    <property type="entry name" value="TPP-binding domain"/>
    <property type="match status" value="1"/>
</dbReference>
<sequence length="316" mass="34576">MKLLGRLATGLEPDLEQTNSAKWKAGLRQGNWNSVLSELRSSSCVLLGAWQANSDKHEGHLLMRKEQKKTEHAEAVNNLFAQPRPGEDTGQGAMQVGGGSFLLSQDLHTRHLQLLKRWAVVYGMITQNVDRLHNRAGSSPIELHGTTHSVICLDCSSITCRHLFQDRVKSLNPEWALAIESVEKGALGLDSSFGMQQRPDGDVEIDERYWENNFHIPTCEQCGGVLKPNVVFFGDNVPKERASKAMATIKGGDALLVFGSSLMTMSAYRLVRAAYDVGSPIGLINIGPTRGDDLASLKIEAHCGEVLSRLLGMGSM</sequence>
<dbReference type="InterPro" id="IPR003000">
    <property type="entry name" value="Sirtuin"/>
</dbReference>
<feature type="binding site" evidence="3">
    <location>
        <position position="152"/>
    </location>
    <ligand>
        <name>Zn(2+)</name>
        <dbReference type="ChEBI" id="CHEBI:29105"/>
    </ligand>
</feature>
<evidence type="ECO:0000259" key="4">
    <source>
        <dbReference type="PROSITE" id="PS50305"/>
    </source>
</evidence>
<dbReference type="EMBL" id="JAHRHJ020000003">
    <property type="protein sequence ID" value="KAH9322997.1"/>
    <property type="molecule type" value="Genomic_DNA"/>
</dbReference>
<dbReference type="PANTHER" id="PTHR11085">
    <property type="entry name" value="NAD-DEPENDENT PROTEIN DEACYLASE SIRTUIN-5, MITOCHONDRIAL-RELATED"/>
    <property type="match status" value="1"/>
</dbReference>
<dbReference type="PROSITE" id="PS50305">
    <property type="entry name" value="SIRTUIN"/>
    <property type="match status" value="1"/>
</dbReference>
<dbReference type="GO" id="GO:0017136">
    <property type="term" value="F:histone deacetylase activity, NAD-dependent"/>
    <property type="evidence" value="ECO:0007669"/>
    <property type="project" value="TreeGrafter"/>
</dbReference>
<dbReference type="InterPro" id="IPR050134">
    <property type="entry name" value="NAD-dep_sirtuin_deacylases"/>
</dbReference>
<feature type="binding site" evidence="3">
    <location>
        <position position="222"/>
    </location>
    <ligand>
        <name>Zn(2+)</name>
        <dbReference type="ChEBI" id="CHEBI:29105"/>
    </ligand>
</feature>
<feature type="binding site" evidence="3">
    <location>
        <position position="155"/>
    </location>
    <ligand>
        <name>Zn(2+)</name>
        <dbReference type="ChEBI" id="CHEBI:29105"/>
    </ligand>
</feature>
<evidence type="ECO:0000256" key="3">
    <source>
        <dbReference type="PROSITE-ProRule" id="PRU00236"/>
    </source>
</evidence>
<gene>
    <name evidence="5" type="ORF">KI387_017636</name>
</gene>
<evidence type="ECO:0000313" key="6">
    <source>
        <dbReference type="Proteomes" id="UP000824469"/>
    </source>
</evidence>
<evidence type="ECO:0000313" key="5">
    <source>
        <dbReference type="EMBL" id="KAH9322997.1"/>
    </source>
</evidence>
<dbReference type="InterPro" id="IPR029035">
    <property type="entry name" value="DHS-like_NAD/FAD-binding_dom"/>
</dbReference>
<feature type="domain" description="Deacetylase sirtuin-type" evidence="4">
    <location>
        <begin position="1"/>
        <end position="316"/>
    </location>
</feature>
<accession>A0AA38GJ09</accession>
<organism evidence="5 6">
    <name type="scientific">Taxus chinensis</name>
    <name type="common">Chinese yew</name>
    <name type="synonym">Taxus wallichiana var. chinensis</name>
    <dbReference type="NCBI Taxonomy" id="29808"/>
    <lineage>
        <taxon>Eukaryota</taxon>
        <taxon>Viridiplantae</taxon>
        <taxon>Streptophyta</taxon>
        <taxon>Embryophyta</taxon>
        <taxon>Tracheophyta</taxon>
        <taxon>Spermatophyta</taxon>
        <taxon>Pinopsida</taxon>
        <taxon>Pinidae</taxon>
        <taxon>Conifers II</taxon>
        <taxon>Cupressales</taxon>
        <taxon>Taxaceae</taxon>
        <taxon>Taxus</taxon>
    </lineage>
</organism>
<dbReference type="GO" id="GO:0070403">
    <property type="term" value="F:NAD+ binding"/>
    <property type="evidence" value="ECO:0007669"/>
    <property type="project" value="InterPro"/>
</dbReference>
<dbReference type="InterPro" id="IPR026590">
    <property type="entry name" value="Ssirtuin_cat_dom"/>
</dbReference>